<dbReference type="GO" id="GO:0050660">
    <property type="term" value="F:flavin adenine dinucleotide binding"/>
    <property type="evidence" value="ECO:0007669"/>
    <property type="project" value="InterPro"/>
</dbReference>
<protein>
    <submittedName>
        <fullName evidence="10">Acyl-CoA dehydrogenase</fullName>
    </submittedName>
</protein>
<dbReference type="AlphaFoldDB" id="A0A2M7G3J7"/>
<dbReference type="Pfam" id="PF02771">
    <property type="entry name" value="Acyl-CoA_dh_N"/>
    <property type="match status" value="1"/>
</dbReference>
<evidence type="ECO:0000259" key="8">
    <source>
        <dbReference type="Pfam" id="PF02770"/>
    </source>
</evidence>
<evidence type="ECO:0000313" key="11">
    <source>
        <dbReference type="Proteomes" id="UP000231019"/>
    </source>
</evidence>
<dbReference type="InterPro" id="IPR006091">
    <property type="entry name" value="Acyl-CoA_Oxase/DH_mid-dom"/>
</dbReference>
<feature type="domain" description="Acyl-CoA oxidase/dehydrogenase middle" evidence="8">
    <location>
        <begin position="120"/>
        <end position="196"/>
    </location>
</feature>
<dbReference type="PANTHER" id="PTHR43884:SF12">
    <property type="entry name" value="ISOVALERYL-COA DEHYDROGENASE, MITOCHONDRIAL-RELATED"/>
    <property type="match status" value="1"/>
</dbReference>
<dbReference type="GO" id="GO:0003995">
    <property type="term" value="F:acyl-CoA dehydrogenase activity"/>
    <property type="evidence" value="ECO:0007669"/>
    <property type="project" value="TreeGrafter"/>
</dbReference>
<dbReference type="PIRSF" id="PIRSF016578">
    <property type="entry name" value="HsaA"/>
    <property type="match status" value="1"/>
</dbReference>
<gene>
    <name evidence="10" type="ORF">COW36_11830</name>
</gene>
<dbReference type="InterPro" id="IPR036250">
    <property type="entry name" value="AcylCo_DH-like_C"/>
</dbReference>
<proteinExistence type="inferred from homology"/>
<evidence type="ECO:0000256" key="2">
    <source>
        <dbReference type="ARBA" id="ARBA00009347"/>
    </source>
</evidence>
<reference evidence="10 11" key="1">
    <citation type="submission" date="2017-09" db="EMBL/GenBank/DDBJ databases">
        <title>Depth-based differentiation of microbial function through sediment-hosted aquifers and enrichment of novel symbionts in the deep terrestrial subsurface.</title>
        <authorList>
            <person name="Probst A.J."/>
            <person name="Ladd B."/>
            <person name="Jarett J.K."/>
            <person name="Geller-Mcgrath D.E."/>
            <person name="Sieber C.M."/>
            <person name="Emerson J.B."/>
            <person name="Anantharaman K."/>
            <person name="Thomas B.C."/>
            <person name="Malmstrom R."/>
            <person name="Stieglmeier M."/>
            <person name="Klingl A."/>
            <person name="Woyke T."/>
            <person name="Ryan C.M."/>
            <person name="Banfield J.F."/>
        </authorList>
    </citation>
    <scope>NUCLEOTIDE SEQUENCE [LARGE SCALE GENOMIC DNA]</scope>
    <source>
        <strain evidence="10">CG17_big_fil_post_rev_8_21_14_2_50_48_46</strain>
    </source>
</reference>
<dbReference type="Gene3D" id="1.20.140.10">
    <property type="entry name" value="Butyryl-CoA Dehydrogenase, subunit A, domain 3"/>
    <property type="match status" value="1"/>
</dbReference>
<dbReference type="InterPro" id="IPR009075">
    <property type="entry name" value="AcylCo_DH/oxidase_C"/>
</dbReference>
<dbReference type="Gene3D" id="2.40.110.10">
    <property type="entry name" value="Butyryl-CoA Dehydrogenase, subunit A, domain 2"/>
    <property type="match status" value="1"/>
</dbReference>
<keyword evidence="5 6" id="KW-0560">Oxidoreductase</keyword>
<dbReference type="InterPro" id="IPR037069">
    <property type="entry name" value="AcylCoA_DH/ox_N_sf"/>
</dbReference>
<organism evidence="10 11">
    <name type="scientific">bacterium (Candidatus Blackallbacteria) CG17_big_fil_post_rev_8_21_14_2_50_48_46</name>
    <dbReference type="NCBI Taxonomy" id="2014261"/>
    <lineage>
        <taxon>Bacteria</taxon>
        <taxon>Candidatus Blackallbacteria</taxon>
    </lineage>
</organism>
<evidence type="ECO:0000259" key="9">
    <source>
        <dbReference type="Pfam" id="PF02771"/>
    </source>
</evidence>
<evidence type="ECO:0000313" key="10">
    <source>
        <dbReference type="EMBL" id="PIW16453.1"/>
    </source>
</evidence>
<evidence type="ECO:0000256" key="6">
    <source>
        <dbReference type="RuleBase" id="RU362125"/>
    </source>
</evidence>
<dbReference type="InterPro" id="IPR009100">
    <property type="entry name" value="AcylCoA_DH/oxidase_NM_dom_sf"/>
</dbReference>
<dbReference type="Pfam" id="PF02770">
    <property type="entry name" value="Acyl-CoA_dh_M"/>
    <property type="match status" value="1"/>
</dbReference>
<feature type="domain" description="Acyl-CoA dehydrogenase/oxidase N-terminal" evidence="9">
    <location>
        <begin position="5"/>
        <end position="115"/>
    </location>
</feature>
<dbReference type="SUPFAM" id="SSF56645">
    <property type="entry name" value="Acyl-CoA dehydrogenase NM domain-like"/>
    <property type="match status" value="1"/>
</dbReference>
<evidence type="ECO:0000256" key="3">
    <source>
        <dbReference type="ARBA" id="ARBA00022630"/>
    </source>
</evidence>
<sequence length="377" mass="41137">MWKLTEEQQMIQKTVREWAQEQLAPVAEKYEHEKTFPVELYKEFAALGFPGIRYPEELGGGGGGILDMCLWVKELAKVLPGFAISASVACGLGAKMLSFGTPEQQKAYLIPTIEGSMIGAFGLTEPNAGSDATNLQTKAVREGDEWVLNGAKTFITNGCIADYILVSARTNMESKLGISIFIVPGNAPGLIASPIDKNCWFSSDTALLTLENLRLPADALLGPLDGGLELLTKNLNEGRITFAAFCHGVAEGCFDGALAYVHQRTAFGKKIADFQNTQFKLAEMKMKLDLSWTYIMRAAAEVQENPQAAMTASICKNWAAQISEEVAREARHLLGGYGCMNEYAVGRLARDVFVSEVGEGSREINWRVIWKALSSGF</sequence>
<evidence type="ECO:0000259" key="7">
    <source>
        <dbReference type="Pfam" id="PF00441"/>
    </source>
</evidence>
<dbReference type="EMBL" id="PFFQ01000037">
    <property type="protein sequence ID" value="PIW16453.1"/>
    <property type="molecule type" value="Genomic_DNA"/>
</dbReference>
<name>A0A2M7G3J7_9BACT</name>
<evidence type="ECO:0000256" key="5">
    <source>
        <dbReference type="ARBA" id="ARBA00023002"/>
    </source>
</evidence>
<evidence type="ECO:0000256" key="4">
    <source>
        <dbReference type="ARBA" id="ARBA00022827"/>
    </source>
</evidence>
<dbReference type="InterPro" id="IPR046373">
    <property type="entry name" value="Acyl-CoA_Oxase/DH_mid-dom_sf"/>
</dbReference>
<comment type="caution">
    <text evidence="10">The sequence shown here is derived from an EMBL/GenBank/DDBJ whole genome shotgun (WGS) entry which is preliminary data.</text>
</comment>
<dbReference type="FunFam" id="1.20.140.10:FF:000001">
    <property type="entry name" value="Acyl-CoA dehydrogenase"/>
    <property type="match status" value="1"/>
</dbReference>
<dbReference type="Proteomes" id="UP000231019">
    <property type="component" value="Unassembled WGS sequence"/>
</dbReference>
<comment type="similarity">
    <text evidence="2 6">Belongs to the acyl-CoA dehydrogenase family.</text>
</comment>
<keyword evidence="3 6" id="KW-0285">Flavoprotein</keyword>
<accession>A0A2M7G3J7</accession>
<comment type="cofactor">
    <cofactor evidence="1 6">
        <name>FAD</name>
        <dbReference type="ChEBI" id="CHEBI:57692"/>
    </cofactor>
</comment>
<keyword evidence="4 6" id="KW-0274">FAD</keyword>
<dbReference type="FunFam" id="2.40.110.10:FF:000002">
    <property type="entry name" value="Acyl-CoA dehydrogenase fadE12"/>
    <property type="match status" value="1"/>
</dbReference>
<dbReference type="SUPFAM" id="SSF47203">
    <property type="entry name" value="Acyl-CoA dehydrogenase C-terminal domain-like"/>
    <property type="match status" value="1"/>
</dbReference>
<dbReference type="Pfam" id="PF00441">
    <property type="entry name" value="Acyl-CoA_dh_1"/>
    <property type="match status" value="1"/>
</dbReference>
<dbReference type="PANTHER" id="PTHR43884">
    <property type="entry name" value="ACYL-COA DEHYDROGENASE"/>
    <property type="match status" value="1"/>
</dbReference>
<dbReference type="FunFam" id="1.10.540.10:FF:000002">
    <property type="entry name" value="Acyl-CoA dehydrogenase FadE19"/>
    <property type="match status" value="1"/>
</dbReference>
<evidence type="ECO:0000256" key="1">
    <source>
        <dbReference type="ARBA" id="ARBA00001974"/>
    </source>
</evidence>
<dbReference type="InterPro" id="IPR013786">
    <property type="entry name" value="AcylCoA_DH/ox_N"/>
</dbReference>
<feature type="domain" description="Acyl-CoA dehydrogenase/oxidase C-terminal" evidence="7">
    <location>
        <begin position="226"/>
        <end position="373"/>
    </location>
</feature>
<dbReference type="Gene3D" id="1.10.540.10">
    <property type="entry name" value="Acyl-CoA dehydrogenase/oxidase, N-terminal domain"/>
    <property type="match status" value="1"/>
</dbReference>